<organism evidence="1 2">
    <name type="scientific">Trichothecium roseum</name>
    <dbReference type="NCBI Taxonomy" id="47278"/>
    <lineage>
        <taxon>Eukaryota</taxon>
        <taxon>Fungi</taxon>
        <taxon>Dikarya</taxon>
        <taxon>Ascomycota</taxon>
        <taxon>Pezizomycotina</taxon>
        <taxon>Sordariomycetes</taxon>
        <taxon>Hypocreomycetidae</taxon>
        <taxon>Hypocreales</taxon>
        <taxon>Hypocreales incertae sedis</taxon>
        <taxon>Trichothecium</taxon>
    </lineage>
</organism>
<evidence type="ECO:0000313" key="1">
    <source>
        <dbReference type="EMBL" id="KAI9898460.1"/>
    </source>
</evidence>
<name>A0ACC0UWD6_9HYPO</name>
<gene>
    <name evidence="1" type="ORF">N3K66_006820</name>
</gene>
<sequence>MKPATDARILRPNKMKLEPVDHKVEVPRLAHKLEQVLFTQGPNQLQDPRTQVFNFDPYLASIMPVDEFDFAALKEYITSSKDTRLRDMAKELGKKYCGSTSSMTNVLSHFHYLLSAWRKPNYSALSQAFQVESDDFTRLTRGPAAVYARYQDGVYAIDADKEYDTESILSMLGKSMEKLLTLPKDEFEKYRITRSHQITDEEKNADEAFHYTTLGDFMMRSQLDAYDPRLPGEGVFDLKTRAVVSIRMDVQGYEKGQGYEIRYFRGQWESFEREYYDLIRAAFLKYSLQVRMGRMDGIFVAYHNTKRIFGFQYISLEEMDMALHGTTDRALGDAEFKASISLLNNLLDRATARWPERSLRLYVETRPTKVPLTYFFVTPVTDEEIQTSKKSSQAAAERTAERLEEISRHQQGPDWETKVAEGEKPESATDEVPDELPDQPATNDLESDQVWDELMTAVKEAVEKDSQGLTSVREALKDALAQNNLLSDSTTEESKQYVDALVDALTSNSTALGETPEISEDKNVDSTDEIPQPDPVPVDGSVIGADAEVTASEESPVLDNEAENKSTDRHTLLKDLIVKVTGRIEERTTELRTFEKVIAELAARSKPTIEPTESDSTRQIAESQSDDAATDEVLVTNLQSVDSQQEVISTDTADEHATAEDTAAGETSTTEEATSVEETSTAGEATSVEEPSAEQNSDEETIVSAEGASAAEETLTAEETTAESASPKDTTPEATVSEVASPEEVVIEDTIAEETVDEDMIDEDMTVEDEMDGESADGATADPAMKPPRELLGMYVTVRNKCGGKFVERPTGEDAKDWSIQYSVTELSQKQARSIFASIQTRRKKTLFIDATDKDAQWYRAWGGKMSEVTKQGEEYRDLMNKQGHGKPVYVSWGEAPISPEEAYTYDPDALRAVENDGYRPKYEEDTEVWEEPDYSEPTGKVDEGGVEKP</sequence>
<comment type="caution">
    <text evidence="1">The sequence shown here is derived from an EMBL/GenBank/DDBJ whole genome shotgun (WGS) entry which is preliminary data.</text>
</comment>
<dbReference type="EMBL" id="CM047945">
    <property type="protein sequence ID" value="KAI9898460.1"/>
    <property type="molecule type" value="Genomic_DNA"/>
</dbReference>
<keyword evidence="2" id="KW-1185">Reference proteome</keyword>
<dbReference type="Proteomes" id="UP001163324">
    <property type="component" value="Chromosome 6"/>
</dbReference>
<proteinExistence type="predicted"/>
<protein>
    <submittedName>
        <fullName evidence="1">Uncharacterized protein</fullName>
    </submittedName>
</protein>
<reference evidence="1" key="1">
    <citation type="submission" date="2022-10" db="EMBL/GenBank/DDBJ databases">
        <title>Complete Genome of Trichothecium roseum strain YXFP-22015, a Plant Pathogen Isolated from Citrus.</title>
        <authorList>
            <person name="Wang Y."/>
            <person name="Zhu L."/>
        </authorList>
    </citation>
    <scope>NUCLEOTIDE SEQUENCE</scope>
    <source>
        <strain evidence="1">YXFP-22015</strain>
    </source>
</reference>
<evidence type="ECO:0000313" key="2">
    <source>
        <dbReference type="Proteomes" id="UP001163324"/>
    </source>
</evidence>
<accession>A0ACC0UWD6</accession>